<keyword evidence="4" id="KW-0479">Metal-binding</keyword>
<organism evidence="5 6">
    <name type="scientific">Chelatococcus reniformis</name>
    <dbReference type="NCBI Taxonomy" id="1494448"/>
    <lineage>
        <taxon>Bacteria</taxon>
        <taxon>Pseudomonadati</taxon>
        <taxon>Pseudomonadota</taxon>
        <taxon>Alphaproteobacteria</taxon>
        <taxon>Hyphomicrobiales</taxon>
        <taxon>Chelatococcaceae</taxon>
        <taxon>Chelatococcus</taxon>
    </lineage>
</organism>
<evidence type="ECO:0000256" key="2">
    <source>
        <dbReference type="ARBA" id="ARBA00008770"/>
    </source>
</evidence>
<evidence type="ECO:0000313" key="6">
    <source>
        <dbReference type="Proteomes" id="UP000637002"/>
    </source>
</evidence>
<comment type="catalytic activity">
    <reaction evidence="4">
        <text>alpha,alpha-trehalose 6-phosphate + H2O = alpha,alpha-trehalose + phosphate</text>
        <dbReference type="Rhea" id="RHEA:23420"/>
        <dbReference type="ChEBI" id="CHEBI:15377"/>
        <dbReference type="ChEBI" id="CHEBI:16551"/>
        <dbReference type="ChEBI" id="CHEBI:43474"/>
        <dbReference type="ChEBI" id="CHEBI:58429"/>
        <dbReference type="EC" id="3.1.3.12"/>
    </reaction>
</comment>
<dbReference type="InterPro" id="IPR023214">
    <property type="entry name" value="HAD_sf"/>
</dbReference>
<dbReference type="InterPro" id="IPR036412">
    <property type="entry name" value="HAD-like_sf"/>
</dbReference>
<dbReference type="InterPro" id="IPR003337">
    <property type="entry name" value="Trehalose_PPase"/>
</dbReference>
<sequence>MTQIAYDMDAVGLFLDIDGTLLDIAAKPHEVVVPDELVADLAALSKQLDGALALVSGRTIADIDSLFGSLRPRASGGHGAELRANPGGHVELATEPVPDTVREELEELASRNKGVMVEDKGVCIAVHYREEPTIGTALHLELAAILDGLGDRTLGILPGRLVYEIKHVSHDKGTAVRAFMATPPFHGRRPMFIGDDVTDQAGFAAAQAAGGFAYSVGRDYPGVKRGFDTPADVRAWIGATVGKAEAA</sequence>
<keyword evidence="6" id="KW-1185">Reference proteome</keyword>
<dbReference type="Pfam" id="PF02358">
    <property type="entry name" value="Trehalose_PPase"/>
    <property type="match status" value="1"/>
</dbReference>
<comment type="function">
    <text evidence="4">Removes the phosphate from trehalose 6-phosphate to produce free trehalose.</text>
</comment>
<reference evidence="5" key="2">
    <citation type="submission" date="2020-09" db="EMBL/GenBank/DDBJ databases">
        <authorList>
            <person name="Sun Q."/>
            <person name="Zhou Y."/>
        </authorList>
    </citation>
    <scope>NUCLEOTIDE SEQUENCE</scope>
    <source>
        <strain evidence="5">CGMCC 1.12919</strain>
    </source>
</reference>
<comment type="pathway">
    <text evidence="1 4">Glycan biosynthesis; trehalose biosynthesis.</text>
</comment>
<dbReference type="PANTHER" id="PTHR43768">
    <property type="entry name" value="TREHALOSE 6-PHOSPHATE PHOSPHATASE"/>
    <property type="match status" value="1"/>
</dbReference>
<keyword evidence="3 4" id="KW-0378">Hydrolase</keyword>
<dbReference type="Proteomes" id="UP000637002">
    <property type="component" value="Unassembled WGS sequence"/>
</dbReference>
<dbReference type="Gene3D" id="3.40.50.1000">
    <property type="entry name" value="HAD superfamily/HAD-like"/>
    <property type="match status" value="1"/>
</dbReference>
<evidence type="ECO:0000256" key="3">
    <source>
        <dbReference type="ARBA" id="ARBA00022801"/>
    </source>
</evidence>
<comment type="similarity">
    <text evidence="2 4">Belongs to the trehalose phosphatase family.</text>
</comment>
<comment type="cofactor">
    <cofactor evidence="4">
        <name>Mg(2+)</name>
        <dbReference type="ChEBI" id="CHEBI:18420"/>
    </cofactor>
</comment>
<proteinExistence type="inferred from homology"/>
<dbReference type="GO" id="GO:0046872">
    <property type="term" value="F:metal ion binding"/>
    <property type="evidence" value="ECO:0007669"/>
    <property type="project" value="UniProtKB-KW"/>
</dbReference>
<protein>
    <recommendedName>
        <fullName evidence="4">Trehalose 6-phosphate phosphatase</fullName>
        <ecNumber evidence="4">3.1.3.12</ecNumber>
    </recommendedName>
</protein>
<gene>
    <name evidence="5" type="primary">otsB</name>
    <name evidence="5" type="ORF">GCM10010994_11980</name>
</gene>
<keyword evidence="4" id="KW-0460">Magnesium</keyword>
<dbReference type="NCBIfam" id="TIGR01484">
    <property type="entry name" value="HAD-SF-IIB"/>
    <property type="match status" value="1"/>
</dbReference>
<dbReference type="InterPro" id="IPR006379">
    <property type="entry name" value="HAD-SF_hydro_IIB"/>
</dbReference>
<dbReference type="EC" id="3.1.3.12" evidence="4"/>
<dbReference type="AlphaFoldDB" id="A0A916U095"/>
<dbReference type="NCBIfam" id="TIGR00685">
    <property type="entry name" value="T6PP"/>
    <property type="match status" value="1"/>
</dbReference>
<dbReference type="SUPFAM" id="SSF56784">
    <property type="entry name" value="HAD-like"/>
    <property type="match status" value="1"/>
</dbReference>
<dbReference type="PANTHER" id="PTHR43768:SF3">
    <property type="entry name" value="TREHALOSE 6-PHOSPHATE PHOSPHATASE"/>
    <property type="match status" value="1"/>
</dbReference>
<evidence type="ECO:0000256" key="4">
    <source>
        <dbReference type="RuleBase" id="RU361117"/>
    </source>
</evidence>
<dbReference type="GO" id="GO:0004805">
    <property type="term" value="F:trehalose-phosphatase activity"/>
    <property type="evidence" value="ECO:0007669"/>
    <property type="project" value="UniProtKB-EC"/>
</dbReference>
<evidence type="ECO:0000256" key="1">
    <source>
        <dbReference type="ARBA" id="ARBA00005199"/>
    </source>
</evidence>
<dbReference type="RefSeq" id="WP_188608232.1">
    <property type="nucleotide sequence ID" value="NZ_BMGG01000002.1"/>
</dbReference>
<comment type="caution">
    <text evidence="5">The sequence shown here is derived from an EMBL/GenBank/DDBJ whole genome shotgun (WGS) entry which is preliminary data.</text>
</comment>
<dbReference type="Gene3D" id="3.30.70.1020">
    <property type="entry name" value="Trehalose-6-phosphate phosphatase related protein, domain 2"/>
    <property type="match status" value="1"/>
</dbReference>
<accession>A0A916U095</accession>
<evidence type="ECO:0000313" key="5">
    <source>
        <dbReference type="EMBL" id="GGC54641.1"/>
    </source>
</evidence>
<name>A0A916U095_9HYPH</name>
<reference evidence="5" key="1">
    <citation type="journal article" date="2014" name="Int. J. Syst. Evol. Microbiol.">
        <title>Complete genome sequence of Corynebacterium casei LMG S-19264T (=DSM 44701T), isolated from a smear-ripened cheese.</title>
        <authorList>
            <consortium name="US DOE Joint Genome Institute (JGI-PGF)"/>
            <person name="Walter F."/>
            <person name="Albersmeier A."/>
            <person name="Kalinowski J."/>
            <person name="Ruckert C."/>
        </authorList>
    </citation>
    <scope>NUCLEOTIDE SEQUENCE</scope>
    <source>
        <strain evidence="5">CGMCC 1.12919</strain>
    </source>
</reference>
<dbReference type="EMBL" id="BMGG01000002">
    <property type="protein sequence ID" value="GGC54641.1"/>
    <property type="molecule type" value="Genomic_DNA"/>
</dbReference>
<dbReference type="InterPro" id="IPR044651">
    <property type="entry name" value="OTSB-like"/>
</dbReference>
<dbReference type="GO" id="GO:0005992">
    <property type="term" value="P:trehalose biosynthetic process"/>
    <property type="evidence" value="ECO:0007669"/>
    <property type="project" value="InterPro"/>
</dbReference>